<keyword evidence="2" id="KW-1185">Reference proteome</keyword>
<sequence length="449" mass="47856">MSRRLGATVGALLMTVSSVRTLRAQEHDHQFFFSDDAALAGGAVAATSDDSGAIYYNPAGLSLNRRSHADLNASALGVRIRSIDPIMANRLVEGNPSVRLRTVDIISTPHAAGITRRFGEHTSAGFGIYVIDYDVRTGQDTTTQTNPQNGNPLRHHVDLDLQRSKYLVGPAIGWQLVPGLRLGVGVYGTYATETAGGRIFLDESRQAGGNGEVAYLFFHSRGSLSSIGARATVGMQWDFLPSWTLAAVARSPEVQLIAWGSQLSVVSTGSSVTNEASPPTFVVTEDDAANSVTLSRPPHFLASIAHKFDRGFVSAEVDVQPPLRIVSQQIDRETTFNARIGGIAPVSSTMSLGAGLFSDRAMSPLALGLSADRIDYYGITAGGQLRTFIGMSGKAENEPLVLTTTLAIRAAVGIGEARTYDIQSAGFVPKSTDVVFYEFVPYLGSAIVF</sequence>
<gene>
    <name evidence="1" type="ORF">LVJ94_33180</name>
</gene>
<proteinExistence type="predicted"/>
<evidence type="ECO:0000313" key="1">
    <source>
        <dbReference type="EMBL" id="WXB01757.1"/>
    </source>
</evidence>
<accession>A0ABZ2KTB3</accession>
<dbReference type="EMBL" id="CP089983">
    <property type="protein sequence ID" value="WXB01757.1"/>
    <property type="molecule type" value="Genomic_DNA"/>
</dbReference>
<dbReference type="Gene3D" id="2.40.160.60">
    <property type="entry name" value="Outer membrane protein transport protein (OMPP1/FadL/TodX)"/>
    <property type="match status" value="1"/>
</dbReference>
<dbReference type="Proteomes" id="UP001374803">
    <property type="component" value="Chromosome"/>
</dbReference>
<dbReference type="SUPFAM" id="SSF56935">
    <property type="entry name" value="Porins"/>
    <property type="match status" value="1"/>
</dbReference>
<name>A0ABZ2KTB3_9BACT</name>
<protein>
    <submittedName>
        <fullName evidence="1">Uncharacterized protein</fullName>
    </submittedName>
</protein>
<evidence type="ECO:0000313" key="2">
    <source>
        <dbReference type="Proteomes" id="UP001374803"/>
    </source>
</evidence>
<reference evidence="1" key="1">
    <citation type="submission" date="2021-12" db="EMBL/GenBank/DDBJ databases">
        <title>Discovery of the Pendulisporaceae a myxobacterial family with distinct sporulation behavior and unique specialized metabolism.</title>
        <authorList>
            <person name="Garcia R."/>
            <person name="Popoff A."/>
            <person name="Bader C.D."/>
            <person name="Loehr J."/>
            <person name="Walesch S."/>
            <person name="Walt C."/>
            <person name="Boldt J."/>
            <person name="Bunk B."/>
            <person name="Haeckl F.J.F.P.J."/>
            <person name="Gunesch A.P."/>
            <person name="Birkelbach J."/>
            <person name="Nuebel U."/>
            <person name="Pietschmann T."/>
            <person name="Bach T."/>
            <person name="Mueller R."/>
        </authorList>
    </citation>
    <scope>NUCLEOTIDE SEQUENCE</scope>
    <source>
        <strain evidence="1">MSr11367</strain>
    </source>
</reference>
<dbReference type="RefSeq" id="WP_394831376.1">
    <property type="nucleotide sequence ID" value="NZ_CP089929.1"/>
</dbReference>
<organism evidence="1 2">
    <name type="scientific">Pendulispora rubella</name>
    <dbReference type="NCBI Taxonomy" id="2741070"/>
    <lineage>
        <taxon>Bacteria</taxon>
        <taxon>Pseudomonadati</taxon>
        <taxon>Myxococcota</taxon>
        <taxon>Myxococcia</taxon>
        <taxon>Myxococcales</taxon>
        <taxon>Sorangiineae</taxon>
        <taxon>Pendulisporaceae</taxon>
        <taxon>Pendulispora</taxon>
    </lineage>
</organism>